<dbReference type="PANTHER" id="PTHR24166:SF48">
    <property type="entry name" value="PROTEIN VAPYRIN"/>
    <property type="match status" value="1"/>
</dbReference>
<organism evidence="5 6">
    <name type="scientific">Cafeteria roenbergensis</name>
    <name type="common">Marine flagellate</name>
    <dbReference type="NCBI Taxonomy" id="33653"/>
    <lineage>
        <taxon>Eukaryota</taxon>
        <taxon>Sar</taxon>
        <taxon>Stramenopiles</taxon>
        <taxon>Bigyra</taxon>
        <taxon>Opalozoa</taxon>
        <taxon>Bicosoecida</taxon>
        <taxon>Cafeteriaceae</taxon>
        <taxon>Cafeteria</taxon>
    </lineage>
</organism>
<evidence type="ECO:0000256" key="2">
    <source>
        <dbReference type="ARBA" id="ARBA00023043"/>
    </source>
</evidence>
<keyword evidence="4" id="KW-0732">Signal</keyword>
<feature type="repeat" description="ANK" evidence="3">
    <location>
        <begin position="52"/>
        <end position="84"/>
    </location>
</feature>
<comment type="caution">
    <text evidence="5">The sequence shown here is derived from an EMBL/GenBank/DDBJ whole genome shotgun (WGS) entry which is preliminary data.</text>
</comment>
<keyword evidence="1" id="KW-0677">Repeat</keyword>
<dbReference type="PROSITE" id="PS50088">
    <property type="entry name" value="ANK_REPEAT"/>
    <property type="match status" value="2"/>
</dbReference>
<protein>
    <submittedName>
        <fullName evidence="5">Uncharacterized protein</fullName>
    </submittedName>
</protein>
<evidence type="ECO:0000313" key="6">
    <source>
        <dbReference type="Proteomes" id="UP000323011"/>
    </source>
</evidence>
<sequence length="268" mass="28153">MRLIVLAICITACAVRAQLMATKLHHAAQHADSSELAQLLEGNPNTNIGDALGRTPLMIAVENQREANVILLLKHDKNLSQVDNSGMTALDIANKRSDAGPIGVLLASAWRAPQLPEPAAGQVHWPSRLALFVVLCATSSAALALLKRLGQCCSPPLARRGNSPAQPKSFLRRCEEALFAGPPQHDGWSPLMFAAQGESADLVARLMRAGADPLRGTPRGDSAMSIAKHHGSREVRIAMGSWVLEASGTEPAGDALLSAAGVVPSAAL</sequence>
<dbReference type="PANTHER" id="PTHR24166">
    <property type="entry name" value="ROLLING PEBBLES, ISOFORM B"/>
    <property type="match status" value="1"/>
</dbReference>
<dbReference type="Pfam" id="PF12796">
    <property type="entry name" value="Ank_2"/>
    <property type="match status" value="1"/>
</dbReference>
<dbReference type="InterPro" id="IPR036770">
    <property type="entry name" value="Ankyrin_rpt-contain_sf"/>
</dbReference>
<dbReference type="Pfam" id="PF00023">
    <property type="entry name" value="Ank"/>
    <property type="match status" value="1"/>
</dbReference>
<evidence type="ECO:0000256" key="3">
    <source>
        <dbReference type="PROSITE-ProRule" id="PRU00023"/>
    </source>
</evidence>
<dbReference type="InterPro" id="IPR002110">
    <property type="entry name" value="Ankyrin_rpt"/>
</dbReference>
<feature type="chain" id="PRO_5022920496" evidence="4">
    <location>
        <begin position="18"/>
        <end position="268"/>
    </location>
</feature>
<accession>A0A5A8C3L2</accession>
<feature type="repeat" description="ANK" evidence="3">
    <location>
        <begin position="186"/>
        <end position="212"/>
    </location>
</feature>
<evidence type="ECO:0000313" key="5">
    <source>
        <dbReference type="EMBL" id="KAA0147247.1"/>
    </source>
</evidence>
<dbReference type="EMBL" id="VLTN01000070">
    <property type="protein sequence ID" value="KAA0147247.1"/>
    <property type="molecule type" value="Genomic_DNA"/>
</dbReference>
<keyword evidence="2 3" id="KW-0040">ANK repeat</keyword>
<feature type="signal peptide" evidence="4">
    <location>
        <begin position="1"/>
        <end position="17"/>
    </location>
</feature>
<keyword evidence="6" id="KW-1185">Reference proteome</keyword>
<dbReference type="InterPro" id="IPR050889">
    <property type="entry name" value="Dendritic_Spine_Reg/Scaffold"/>
</dbReference>
<gene>
    <name evidence="5" type="ORF">FNF29_07508</name>
</gene>
<reference evidence="5 6" key="1">
    <citation type="submission" date="2019-07" db="EMBL/GenBank/DDBJ databases">
        <title>Genomes of Cafeteria roenbergensis.</title>
        <authorList>
            <person name="Fischer M.G."/>
            <person name="Hackl T."/>
            <person name="Roman M."/>
        </authorList>
    </citation>
    <scope>NUCLEOTIDE SEQUENCE [LARGE SCALE GENOMIC DNA]</scope>
    <source>
        <strain evidence="5 6">BVI</strain>
    </source>
</reference>
<dbReference type="PROSITE" id="PS50297">
    <property type="entry name" value="ANK_REP_REGION"/>
    <property type="match status" value="1"/>
</dbReference>
<evidence type="ECO:0000256" key="4">
    <source>
        <dbReference type="SAM" id="SignalP"/>
    </source>
</evidence>
<evidence type="ECO:0000256" key="1">
    <source>
        <dbReference type="ARBA" id="ARBA00022737"/>
    </source>
</evidence>
<dbReference type="SUPFAM" id="SSF48403">
    <property type="entry name" value="Ankyrin repeat"/>
    <property type="match status" value="1"/>
</dbReference>
<dbReference type="AlphaFoldDB" id="A0A5A8C3L2"/>
<dbReference type="Proteomes" id="UP000323011">
    <property type="component" value="Unassembled WGS sequence"/>
</dbReference>
<proteinExistence type="predicted"/>
<name>A0A5A8C3L2_CAFRO</name>
<dbReference type="Gene3D" id="1.25.40.20">
    <property type="entry name" value="Ankyrin repeat-containing domain"/>
    <property type="match status" value="2"/>
</dbReference>
<dbReference type="SMART" id="SM00248">
    <property type="entry name" value="ANK"/>
    <property type="match status" value="3"/>
</dbReference>